<dbReference type="GO" id="GO:0004222">
    <property type="term" value="F:metalloendopeptidase activity"/>
    <property type="evidence" value="ECO:0007669"/>
    <property type="project" value="TreeGrafter"/>
</dbReference>
<evidence type="ECO:0000313" key="2">
    <source>
        <dbReference type="EMBL" id="MBZ0155168.1"/>
    </source>
</evidence>
<dbReference type="CDD" id="cd12797">
    <property type="entry name" value="M23_peptidase"/>
    <property type="match status" value="1"/>
</dbReference>
<dbReference type="SUPFAM" id="SSF51261">
    <property type="entry name" value="Duplicated hybrid motif"/>
    <property type="match status" value="1"/>
</dbReference>
<dbReference type="Pfam" id="PF01551">
    <property type="entry name" value="Peptidase_M23"/>
    <property type="match status" value="1"/>
</dbReference>
<evidence type="ECO:0000259" key="1">
    <source>
        <dbReference type="Pfam" id="PF01551"/>
    </source>
</evidence>
<dbReference type="InterPro" id="IPR016047">
    <property type="entry name" value="M23ase_b-sheet_dom"/>
</dbReference>
<dbReference type="Proteomes" id="UP000705867">
    <property type="component" value="Unassembled WGS sequence"/>
</dbReference>
<organism evidence="2 3">
    <name type="scientific">Candidatus Nitrobium versatile</name>
    <dbReference type="NCBI Taxonomy" id="2884831"/>
    <lineage>
        <taxon>Bacteria</taxon>
        <taxon>Pseudomonadati</taxon>
        <taxon>Nitrospirota</taxon>
        <taxon>Nitrospiria</taxon>
        <taxon>Nitrospirales</taxon>
        <taxon>Nitrospiraceae</taxon>
        <taxon>Candidatus Nitrobium</taxon>
    </lineage>
</organism>
<dbReference type="InterPro" id="IPR011055">
    <property type="entry name" value="Dup_hybrid_motif"/>
</dbReference>
<feature type="domain" description="M23ase beta-sheet core" evidence="1">
    <location>
        <begin position="107"/>
        <end position="201"/>
    </location>
</feature>
<dbReference type="EMBL" id="JAIOIV010000024">
    <property type="protein sequence ID" value="MBZ0155168.1"/>
    <property type="molecule type" value="Genomic_DNA"/>
</dbReference>
<dbReference type="FunFam" id="2.70.70.10:FF:000006">
    <property type="entry name" value="M23 family peptidase"/>
    <property type="match status" value="1"/>
</dbReference>
<accession>A0A953J414</accession>
<dbReference type="PANTHER" id="PTHR21666">
    <property type="entry name" value="PEPTIDASE-RELATED"/>
    <property type="match status" value="1"/>
</dbReference>
<reference evidence="2" key="1">
    <citation type="journal article" date="2021" name="bioRxiv">
        <title>Unraveling nitrogen, sulfur and carbon metabolic pathways and microbial community transcriptional responses to substrate deprivation and toxicity stresses in a bioreactor mimicking anoxic brackish coastal sediment conditions.</title>
        <authorList>
            <person name="Martins P.D."/>
            <person name="Echeveste M.J."/>
            <person name="Arshad A."/>
            <person name="Kurth J."/>
            <person name="Ouboter H."/>
            <person name="Jetten M.S.M."/>
            <person name="Welte C.U."/>
        </authorList>
    </citation>
    <scope>NUCLEOTIDE SEQUENCE</scope>
    <source>
        <strain evidence="2">MAG_39</strain>
    </source>
</reference>
<protein>
    <submittedName>
        <fullName evidence="2">M23 family metallopeptidase</fullName>
    </submittedName>
</protein>
<dbReference type="PANTHER" id="PTHR21666:SF270">
    <property type="entry name" value="MUREIN HYDROLASE ACTIVATOR ENVC"/>
    <property type="match status" value="1"/>
</dbReference>
<dbReference type="AlphaFoldDB" id="A0A953J414"/>
<dbReference type="Gene3D" id="2.70.70.10">
    <property type="entry name" value="Glucose Permease (Domain IIA)"/>
    <property type="match status" value="1"/>
</dbReference>
<gene>
    <name evidence="2" type="ORF">K8I29_03010</name>
</gene>
<reference evidence="2" key="2">
    <citation type="submission" date="2021-08" db="EMBL/GenBank/DDBJ databases">
        <authorList>
            <person name="Dalcin Martins P."/>
        </authorList>
    </citation>
    <scope>NUCLEOTIDE SEQUENCE</scope>
    <source>
        <strain evidence="2">MAG_39</strain>
    </source>
</reference>
<dbReference type="InterPro" id="IPR050570">
    <property type="entry name" value="Cell_wall_metabolism_enzyme"/>
</dbReference>
<sequence>MMEQTSFGKDRTVSNYLPFITGEMAKSLAEKGIGVGEFLTRNPVLQEPGEEEGLAEITRNSADSFPGVSGPDVAGREGKERLKMPVPGRISSGYGLRHDPLDGKLKQHNGMDIALPEGTPVTPAAPGKVVFSGYSGGYGNCVIIEHGDGMTSLYAHNSENLVKAGEVVDTNTIIALSGATGRSTGPHLHFEVRKEGVPVNPLGLIG</sequence>
<name>A0A953J414_9BACT</name>
<comment type="caution">
    <text evidence="2">The sequence shown here is derived from an EMBL/GenBank/DDBJ whole genome shotgun (WGS) entry which is preliminary data.</text>
</comment>
<evidence type="ECO:0000313" key="3">
    <source>
        <dbReference type="Proteomes" id="UP000705867"/>
    </source>
</evidence>
<proteinExistence type="predicted"/>